<dbReference type="AlphaFoldDB" id="A0A7I7JRK7"/>
<gene>
    <name evidence="1" type="ORF">MNVM_29620</name>
</gene>
<dbReference type="RefSeq" id="WP_232062399.1">
    <property type="nucleotide sequence ID" value="NZ_AP022562.1"/>
</dbReference>
<dbReference type="EMBL" id="AP022562">
    <property type="protein sequence ID" value="BBX13881.1"/>
    <property type="molecule type" value="Genomic_DNA"/>
</dbReference>
<evidence type="ECO:0008006" key="3">
    <source>
        <dbReference type="Google" id="ProtNLM"/>
    </source>
</evidence>
<accession>A0A7I7JRK7</accession>
<reference evidence="1 2" key="1">
    <citation type="journal article" date="2019" name="Emerg. Microbes Infect.">
        <title>Comprehensive subspecies identification of 175 nontuberculous mycobacteria species based on 7547 genomic profiles.</title>
        <authorList>
            <person name="Matsumoto Y."/>
            <person name="Kinjo T."/>
            <person name="Motooka D."/>
            <person name="Nabeya D."/>
            <person name="Jung N."/>
            <person name="Uechi K."/>
            <person name="Horii T."/>
            <person name="Iida T."/>
            <person name="Fujita J."/>
            <person name="Nakamura S."/>
        </authorList>
    </citation>
    <scope>NUCLEOTIDE SEQUENCE [LARGE SCALE GENOMIC DNA]</scope>
    <source>
        <strain evidence="1 2">JCM 6391</strain>
    </source>
</reference>
<organism evidence="1 2">
    <name type="scientific">Mycobacterium novum</name>
    <dbReference type="NCBI Taxonomy" id="2492438"/>
    <lineage>
        <taxon>Bacteria</taxon>
        <taxon>Bacillati</taxon>
        <taxon>Actinomycetota</taxon>
        <taxon>Actinomycetes</taxon>
        <taxon>Mycobacteriales</taxon>
        <taxon>Mycobacteriaceae</taxon>
        <taxon>Mycobacterium</taxon>
    </lineage>
</organism>
<sequence length="80" mass="8504">MRFRRDAAGYCAVMGFDVAQVQSCLAGFDYPGTAEQLADHARHNGAEPKLVDTLRALKKDSFDGPDAVMSSLTAQNALGG</sequence>
<protein>
    <recommendedName>
        <fullName evidence="3">DUF2795 domain-containing protein</fullName>
    </recommendedName>
</protein>
<name>A0A7I7JRK7_9MYCO</name>
<evidence type="ECO:0000313" key="2">
    <source>
        <dbReference type="Proteomes" id="UP000466997"/>
    </source>
</evidence>
<proteinExistence type="predicted"/>
<dbReference type="Pfam" id="PF11387">
    <property type="entry name" value="DUF2795"/>
    <property type="match status" value="1"/>
</dbReference>
<dbReference type="Proteomes" id="UP000466997">
    <property type="component" value="Chromosome"/>
</dbReference>
<dbReference type="InterPro" id="IPR021527">
    <property type="entry name" value="DUF2795"/>
</dbReference>
<evidence type="ECO:0000313" key="1">
    <source>
        <dbReference type="EMBL" id="BBX13881.1"/>
    </source>
</evidence>
<keyword evidence="2" id="KW-1185">Reference proteome</keyword>
<dbReference type="KEGG" id="mnm:MNVM_29620"/>